<name>A0A8H7EMN4_9FUNG</name>
<proteinExistence type="predicted"/>
<evidence type="ECO:0008006" key="3">
    <source>
        <dbReference type="Google" id="ProtNLM"/>
    </source>
</evidence>
<dbReference type="SUPFAM" id="SSF48371">
    <property type="entry name" value="ARM repeat"/>
    <property type="match status" value="1"/>
</dbReference>
<dbReference type="PANTHER" id="PTHR13109">
    <property type="entry name" value="NEUROCHONDRIN"/>
    <property type="match status" value="1"/>
</dbReference>
<comment type="caution">
    <text evidence="1">The sequence shown here is derived from an EMBL/GenBank/DDBJ whole genome shotgun (WGS) entry which is preliminary data.</text>
</comment>
<protein>
    <recommendedName>
        <fullName evidence="3">Neurochondrin-like protein</fullName>
    </recommendedName>
</protein>
<dbReference type="Proteomes" id="UP000605846">
    <property type="component" value="Unassembled WGS sequence"/>
</dbReference>
<evidence type="ECO:0000313" key="2">
    <source>
        <dbReference type="Proteomes" id="UP000605846"/>
    </source>
</evidence>
<dbReference type="Pfam" id="PF05536">
    <property type="entry name" value="Neurochondrin"/>
    <property type="match status" value="1"/>
</dbReference>
<keyword evidence="2" id="KW-1185">Reference proteome</keyword>
<evidence type="ECO:0000313" key="1">
    <source>
        <dbReference type="EMBL" id="KAF7723169.1"/>
    </source>
</evidence>
<reference evidence="1" key="1">
    <citation type="submission" date="2020-01" db="EMBL/GenBank/DDBJ databases">
        <title>Genome Sequencing of Three Apophysomyces-Like Fungal Strains Confirms a Novel Fungal Genus in the Mucoromycota with divergent Burkholderia-like Endosymbiotic Bacteria.</title>
        <authorList>
            <person name="Stajich J.E."/>
            <person name="Macias A.M."/>
            <person name="Carter-House D."/>
            <person name="Lovett B."/>
            <person name="Kasson L.R."/>
            <person name="Berry K."/>
            <person name="Grigoriev I."/>
            <person name="Chang Y."/>
            <person name="Spatafora J."/>
            <person name="Kasson M.T."/>
        </authorList>
    </citation>
    <scope>NUCLEOTIDE SEQUENCE</scope>
    <source>
        <strain evidence="1">NRRL A-21654</strain>
    </source>
</reference>
<gene>
    <name evidence="1" type="ORF">EC973_002304</name>
</gene>
<dbReference type="OrthoDB" id="8962942at2759"/>
<sequence>MSSNVTSSNKDLEAQIDRCLELISPSASDESKFVGMMLLPRLLKQDDVTSVQRVFDGMNFKFIERLLRSSEQPNAEIPQTVLKEIGVSILACFARYEDMASRKQMTDRIPAVSTVLSPNDATDVTKESLHILLCVAVTKEGLVRMLDPDVLKNIFEIVIESNSITEAERELGVQVVKSVYARACHQLHNGSVPSLASALKYSLRTIMDICSNVFNKDQNHLKFAALDILSQILPDVPSEIMQKFKYESEKSSTSWLQSIRSGLRQVLSNKVAHQEAGDNVRDRAMLITACLLRYFGTDWLFASLQATRQSRKQKEKKPAHRADEAHADAYFPALLIHLVAVETRVMIDDINDHLHEVYEGRKSDILEEEKKLRQDTIVPVLFEILESAIHYLSTHYSEKEESGMDPEMLLKVRTALTDTMDVVMELLQFMQTSQTDEQLAESMVAQASMRIVALWLAEEGYEL</sequence>
<organism evidence="1 2">
    <name type="scientific">Apophysomyces ossiformis</name>
    <dbReference type="NCBI Taxonomy" id="679940"/>
    <lineage>
        <taxon>Eukaryota</taxon>
        <taxon>Fungi</taxon>
        <taxon>Fungi incertae sedis</taxon>
        <taxon>Mucoromycota</taxon>
        <taxon>Mucoromycotina</taxon>
        <taxon>Mucoromycetes</taxon>
        <taxon>Mucorales</taxon>
        <taxon>Mucorineae</taxon>
        <taxon>Mucoraceae</taxon>
        <taxon>Apophysomyces</taxon>
    </lineage>
</organism>
<dbReference type="EMBL" id="JABAYA010000161">
    <property type="protein sequence ID" value="KAF7723169.1"/>
    <property type="molecule type" value="Genomic_DNA"/>
</dbReference>
<dbReference type="InterPro" id="IPR016024">
    <property type="entry name" value="ARM-type_fold"/>
</dbReference>
<dbReference type="PANTHER" id="PTHR13109:SF7">
    <property type="entry name" value="NEUROCHONDRIN"/>
    <property type="match status" value="1"/>
</dbReference>
<dbReference type="InterPro" id="IPR008709">
    <property type="entry name" value="Neurochondrin"/>
</dbReference>
<accession>A0A8H7EMN4</accession>
<dbReference type="AlphaFoldDB" id="A0A8H7EMN4"/>